<reference evidence="2 3" key="1">
    <citation type="submission" date="2015-09" db="EMBL/GenBank/DDBJ databases">
        <title>Trachymyrmex cornetzi WGS genome.</title>
        <authorList>
            <person name="Nygaard S."/>
            <person name="Hu H."/>
            <person name="Boomsma J."/>
            <person name="Zhang G."/>
        </authorList>
    </citation>
    <scope>NUCLEOTIDE SEQUENCE [LARGE SCALE GENOMIC DNA]</scope>
    <source>
        <strain evidence="2">Tcor2-1</strain>
        <tissue evidence="2">Whole body</tissue>
    </source>
</reference>
<keyword evidence="1" id="KW-0812">Transmembrane</keyword>
<name>A0A151IXR3_9HYME</name>
<dbReference type="Proteomes" id="UP000078492">
    <property type="component" value="Unassembled WGS sequence"/>
</dbReference>
<accession>A0A151IXR3</accession>
<keyword evidence="1" id="KW-1133">Transmembrane helix</keyword>
<evidence type="ECO:0000313" key="2">
    <source>
        <dbReference type="EMBL" id="KYN12971.1"/>
    </source>
</evidence>
<gene>
    <name evidence="2" type="ORF">ALC57_14817</name>
</gene>
<proteinExistence type="predicted"/>
<keyword evidence="3" id="KW-1185">Reference proteome</keyword>
<protein>
    <submittedName>
        <fullName evidence="2">Uncharacterized protein</fullName>
    </submittedName>
</protein>
<evidence type="ECO:0000313" key="3">
    <source>
        <dbReference type="Proteomes" id="UP000078492"/>
    </source>
</evidence>
<keyword evidence="1" id="KW-0472">Membrane</keyword>
<sequence>MEHKLARATGKRDPYFTISILQIVLVGVAPVGPLANGGVETSRIGVKLPSSERLEQVFSASGVLNLAVQGMRASIRIFILIMNGVIRLGSSRGDEHESYKSIVDLRLYDDDRARRFSAFGCQAVSMVPLAALLPLRERIESRPTYVVRFAVSSLAVPGLNAMKLADVAGRTMTAGHFHSGTMVTREIAAEILRNAYQLKDSSFHFPSIVYICIPPRGVSSKMRRWNVGYCDDVTDSFENKIFTSI</sequence>
<dbReference type="AlphaFoldDB" id="A0A151IXR3"/>
<dbReference type="EMBL" id="KQ980796">
    <property type="protein sequence ID" value="KYN12971.1"/>
    <property type="molecule type" value="Genomic_DNA"/>
</dbReference>
<feature type="transmembrane region" description="Helical" evidence="1">
    <location>
        <begin position="15"/>
        <end position="36"/>
    </location>
</feature>
<organism evidence="2 3">
    <name type="scientific">Trachymyrmex cornetzi</name>
    <dbReference type="NCBI Taxonomy" id="471704"/>
    <lineage>
        <taxon>Eukaryota</taxon>
        <taxon>Metazoa</taxon>
        <taxon>Ecdysozoa</taxon>
        <taxon>Arthropoda</taxon>
        <taxon>Hexapoda</taxon>
        <taxon>Insecta</taxon>
        <taxon>Pterygota</taxon>
        <taxon>Neoptera</taxon>
        <taxon>Endopterygota</taxon>
        <taxon>Hymenoptera</taxon>
        <taxon>Apocrita</taxon>
        <taxon>Aculeata</taxon>
        <taxon>Formicoidea</taxon>
        <taxon>Formicidae</taxon>
        <taxon>Myrmicinae</taxon>
        <taxon>Trachymyrmex</taxon>
    </lineage>
</organism>
<evidence type="ECO:0000256" key="1">
    <source>
        <dbReference type="SAM" id="Phobius"/>
    </source>
</evidence>